<dbReference type="Proteomes" id="UP000547444">
    <property type="component" value="Unassembled WGS sequence"/>
</dbReference>
<sequence>MTALVTPTLHLLTYRPEPMVTWWAALLGVEQPDPPRARVTTLSALTLTVLIERSDIALDYHREACGVTWIAVGLHDATASLTVTHRLAVIGSHPHRATLHPGYTRLWYLDPNGADVALDIAIDMAGATPAAATGDDPLFPDEVDPADVLAQLRERASR</sequence>
<accession>A0A7X5U2D3</accession>
<evidence type="ECO:0000313" key="2">
    <source>
        <dbReference type="Proteomes" id="UP000547444"/>
    </source>
</evidence>
<keyword evidence="2" id="KW-1185">Reference proteome</keyword>
<evidence type="ECO:0008006" key="3">
    <source>
        <dbReference type="Google" id="ProtNLM"/>
    </source>
</evidence>
<protein>
    <recommendedName>
        <fullName evidence="3">VOC family protein</fullName>
    </recommendedName>
</protein>
<comment type="caution">
    <text evidence="1">The sequence shown here is derived from an EMBL/GenBank/DDBJ whole genome shotgun (WGS) entry which is preliminary data.</text>
</comment>
<dbReference type="AlphaFoldDB" id="A0A7X5U2D3"/>
<reference evidence="1 2" key="1">
    <citation type="submission" date="2020-03" db="EMBL/GenBank/DDBJ databases">
        <title>Sequencing the genomes of 1000 actinobacteria strains.</title>
        <authorList>
            <person name="Klenk H.-P."/>
        </authorList>
    </citation>
    <scope>NUCLEOTIDE SEQUENCE [LARGE SCALE GENOMIC DNA]</scope>
    <source>
        <strain evidence="1 2">DSM 44556</strain>
    </source>
</reference>
<evidence type="ECO:0000313" key="1">
    <source>
        <dbReference type="EMBL" id="NIH97103.1"/>
    </source>
</evidence>
<organism evidence="1 2">
    <name type="scientific">Mycolicibacterium fluoranthenivorans</name>
    <dbReference type="NCBI Taxonomy" id="258505"/>
    <lineage>
        <taxon>Bacteria</taxon>
        <taxon>Bacillati</taxon>
        <taxon>Actinomycetota</taxon>
        <taxon>Actinomycetes</taxon>
        <taxon>Mycobacteriales</taxon>
        <taxon>Mycobacteriaceae</taxon>
        <taxon>Mycolicibacterium</taxon>
    </lineage>
</organism>
<dbReference type="RefSeq" id="WP_167161862.1">
    <property type="nucleotide sequence ID" value="NZ_JAANOW010000002.1"/>
</dbReference>
<proteinExistence type="predicted"/>
<name>A0A7X5U2D3_9MYCO</name>
<gene>
    <name evidence="1" type="ORF">FHU31_004093</name>
</gene>
<dbReference type="EMBL" id="JAANOW010000002">
    <property type="protein sequence ID" value="NIH97103.1"/>
    <property type="molecule type" value="Genomic_DNA"/>
</dbReference>